<keyword evidence="10" id="KW-1185">Reference proteome</keyword>
<dbReference type="InterPro" id="IPR011990">
    <property type="entry name" value="TPR-like_helical_dom_sf"/>
</dbReference>
<protein>
    <submittedName>
        <fullName evidence="9">Anaphase-promoting complex subunit cut9</fullName>
    </submittedName>
</protein>
<dbReference type="GO" id="GO:0005680">
    <property type="term" value="C:anaphase-promoting complex"/>
    <property type="evidence" value="ECO:0007669"/>
    <property type="project" value="UniProtKB-ARBA"/>
</dbReference>
<evidence type="ECO:0000256" key="3">
    <source>
        <dbReference type="ARBA" id="ARBA00022776"/>
    </source>
</evidence>
<dbReference type="Pfam" id="PF12895">
    <property type="entry name" value="ANAPC3"/>
    <property type="match status" value="1"/>
</dbReference>
<dbReference type="Gene3D" id="1.25.40.10">
    <property type="entry name" value="Tetratricopeptide repeat domain"/>
    <property type="match status" value="2"/>
</dbReference>
<feature type="repeat" description="TPR" evidence="7">
    <location>
        <begin position="734"/>
        <end position="767"/>
    </location>
</feature>
<keyword evidence="3" id="KW-0498">Mitosis</keyword>
<evidence type="ECO:0000313" key="10">
    <source>
        <dbReference type="Proteomes" id="UP000269793"/>
    </source>
</evidence>
<dbReference type="PROSITE" id="PS50005">
    <property type="entry name" value="TPR"/>
    <property type="match status" value="3"/>
</dbReference>
<dbReference type="Proteomes" id="UP000269793">
    <property type="component" value="Chromosome V"/>
</dbReference>
<evidence type="ECO:0000256" key="5">
    <source>
        <dbReference type="ARBA" id="ARBA00022803"/>
    </source>
</evidence>
<dbReference type="Pfam" id="PF13432">
    <property type="entry name" value="TPR_16"/>
    <property type="match status" value="1"/>
</dbReference>
<dbReference type="GO" id="GO:0045842">
    <property type="term" value="P:positive regulation of mitotic metaphase/anaphase transition"/>
    <property type="evidence" value="ECO:0007669"/>
    <property type="project" value="TreeGrafter"/>
</dbReference>
<evidence type="ECO:0000256" key="2">
    <source>
        <dbReference type="ARBA" id="ARBA00022737"/>
    </source>
</evidence>
<dbReference type="GO" id="GO:0005737">
    <property type="term" value="C:cytoplasm"/>
    <property type="evidence" value="ECO:0007669"/>
    <property type="project" value="TreeGrafter"/>
</dbReference>
<name>A0A3G2S9B2_MALR7</name>
<dbReference type="GO" id="GO:0031145">
    <property type="term" value="P:anaphase-promoting complex-dependent catabolic process"/>
    <property type="evidence" value="ECO:0007669"/>
    <property type="project" value="TreeGrafter"/>
</dbReference>
<keyword evidence="1" id="KW-0132">Cell division</keyword>
<feature type="repeat" description="TPR" evidence="7">
    <location>
        <begin position="700"/>
        <end position="733"/>
    </location>
</feature>
<sequence>MPPRRSSARRNAPDARRPIKLPTLVNADGSINVARMEDDEASNSGLLDLVPSLPSTRIPSTQSVHTPVLDDDAVRMPPPLLGKERARKVSRSDAPRTAFSTHVPLHDERSVSSDESNVSVVVHDQDPPKAPVSDPTPNLPMRLRRWMHDAMKQHMYGTAIFWGQQVVALETSEAAYNDAYWLAQAYFLTHQYERAEQLLTTPLRCGAVPLPSDSHGETPVGTRGDALHAALTATRASSVLPAQLQERRRHADTYASVAPRQDAPKSAARTRVTSARRRKRSPSPSDPFQVSQEAPIPMDDEFSRLVVRADASERPGPCLVNWSAPCRYLAAQCQVRMGQFHEALALTGEDHTRWTGHAMSAKTPALDGGLKLGSSVCHLRGQIYLRLDEPAKAKEAFMLALALDVKNYDSFVALVQGSLLGEEEQWSFVQTLEYAAQAGAEDHAQADMEWVRLMYTTQLSQRMVQHALHAAHARQSIVNAHEGMRSHPPVLYSFAEQLWQAMRFEDAFTVTQHILSLDAGFFLALPIHLGCMYYLPRLRPSLFLLAHKLTEAHPDSCEAWYAVGIWYAAAHRWSDARRYFSKASLLDPRFVPSWIAFGHSFALEGESDQAITAYSTAARKFPQAGLPRLFIGMEQLVQGNRSLALLFLESAAEELESDPLCANERGVALFLSGQVTEAMHLFLQAIQTASETQHPASAWSAVHLNLGMAYRRLHRDDDARECFLRVIELDAACAPAYIALGMCAHRQGDLAGAVGWYHEGLGIDPRDPVGTELLAIALDARAAQGLPEALALSVDETSVSMEESSAA</sequence>
<evidence type="ECO:0000256" key="7">
    <source>
        <dbReference type="PROSITE-ProRule" id="PRU00339"/>
    </source>
</evidence>
<accession>A0A3G2S9B2</accession>
<keyword evidence="4" id="KW-0833">Ubl conjugation pathway</keyword>
<gene>
    <name evidence="9" type="primary">cut9</name>
    <name evidence="9" type="ORF">DNF11_2879</name>
</gene>
<dbReference type="AlphaFoldDB" id="A0A3G2S9B2"/>
<dbReference type="PANTHER" id="PTHR12558:SF9">
    <property type="entry name" value="CELL DIVISION CYCLE PROTEIN 16 HOMOLOG"/>
    <property type="match status" value="1"/>
</dbReference>
<feature type="region of interest" description="Disordered" evidence="8">
    <location>
        <begin position="1"/>
        <end position="21"/>
    </location>
</feature>
<dbReference type="GO" id="GO:0016567">
    <property type="term" value="P:protein ubiquitination"/>
    <property type="evidence" value="ECO:0007669"/>
    <property type="project" value="TreeGrafter"/>
</dbReference>
<dbReference type="GO" id="GO:0051301">
    <property type="term" value="P:cell division"/>
    <property type="evidence" value="ECO:0007669"/>
    <property type="project" value="UniProtKB-KW"/>
</dbReference>
<feature type="region of interest" description="Disordered" evidence="8">
    <location>
        <begin position="238"/>
        <end position="295"/>
    </location>
</feature>
<feature type="repeat" description="TPR" evidence="7">
    <location>
        <begin position="557"/>
        <end position="590"/>
    </location>
</feature>
<dbReference type="SMART" id="SM00028">
    <property type="entry name" value="TPR"/>
    <property type="match status" value="7"/>
</dbReference>
<dbReference type="PANTHER" id="PTHR12558">
    <property type="entry name" value="CELL DIVISION CYCLE 16,23,27"/>
    <property type="match status" value="1"/>
</dbReference>
<reference evidence="9 10" key="1">
    <citation type="submission" date="2018-10" db="EMBL/GenBank/DDBJ databases">
        <title>Complete genome sequence of Malassezia restricta CBS 7877.</title>
        <authorList>
            <person name="Morand S.C."/>
            <person name="Bertignac M."/>
            <person name="Iltis A."/>
            <person name="Kolder I."/>
            <person name="Pirovano W."/>
            <person name="Jourdain R."/>
            <person name="Clavaud C."/>
        </authorList>
    </citation>
    <scope>NUCLEOTIDE SEQUENCE [LARGE SCALE GENOMIC DNA]</scope>
    <source>
        <strain evidence="9 10">CBS 7877</strain>
    </source>
</reference>
<evidence type="ECO:0000313" key="9">
    <source>
        <dbReference type="EMBL" id="AYO43829.1"/>
    </source>
</evidence>
<organism evidence="9 10">
    <name type="scientific">Malassezia restricta (strain ATCC 96810 / NBRC 103918 / CBS 7877)</name>
    <name type="common">Seborrheic dermatitis infection agent</name>
    <dbReference type="NCBI Taxonomy" id="425264"/>
    <lineage>
        <taxon>Eukaryota</taxon>
        <taxon>Fungi</taxon>
        <taxon>Dikarya</taxon>
        <taxon>Basidiomycota</taxon>
        <taxon>Ustilaginomycotina</taxon>
        <taxon>Malasseziomycetes</taxon>
        <taxon>Malasseziales</taxon>
        <taxon>Malasseziaceae</taxon>
        <taxon>Malassezia</taxon>
    </lineage>
</organism>
<dbReference type="VEuPathDB" id="FungiDB:DNF11_2879"/>
<dbReference type="SUPFAM" id="SSF48452">
    <property type="entry name" value="TPR-like"/>
    <property type="match status" value="2"/>
</dbReference>
<evidence type="ECO:0000256" key="8">
    <source>
        <dbReference type="SAM" id="MobiDB-lite"/>
    </source>
</evidence>
<proteinExistence type="predicted"/>
<evidence type="ECO:0000256" key="1">
    <source>
        <dbReference type="ARBA" id="ARBA00022618"/>
    </source>
</evidence>
<keyword evidence="2" id="KW-0677">Repeat</keyword>
<dbReference type="STRING" id="425264.A0A3G2S9B2"/>
<dbReference type="OrthoDB" id="10006270at2759"/>
<keyword evidence="6" id="KW-0131">Cell cycle</keyword>
<evidence type="ECO:0000256" key="6">
    <source>
        <dbReference type="ARBA" id="ARBA00023306"/>
    </source>
</evidence>
<keyword evidence="5 7" id="KW-0802">TPR repeat</keyword>
<dbReference type="Pfam" id="PF13181">
    <property type="entry name" value="TPR_8"/>
    <property type="match status" value="1"/>
</dbReference>
<dbReference type="EMBL" id="CP033152">
    <property type="protein sequence ID" value="AYO43829.1"/>
    <property type="molecule type" value="Genomic_DNA"/>
</dbReference>
<evidence type="ECO:0000256" key="4">
    <source>
        <dbReference type="ARBA" id="ARBA00022786"/>
    </source>
</evidence>
<dbReference type="InterPro" id="IPR019734">
    <property type="entry name" value="TPR_rpt"/>
</dbReference>